<dbReference type="EMBL" id="JAGTAR010000009">
    <property type="protein sequence ID" value="MBR8535449.1"/>
    <property type="molecule type" value="Genomic_DNA"/>
</dbReference>
<keyword evidence="2" id="KW-1185">Reference proteome</keyword>
<reference evidence="1" key="1">
    <citation type="journal article" date="2018" name="Int. J. Syst. Evol. Microbiol.">
        <title>Carboxylicivirga sediminis sp. nov., isolated from coastal sediment.</title>
        <authorList>
            <person name="Wang F.Q."/>
            <person name="Ren L.H."/>
            <person name="Zou R.J."/>
            <person name="Sun Y.Z."/>
            <person name="Liu X.J."/>
            <person name="Jiang F."/>
            <person name="Liu L.J."/>
        </authorList>
    </citation>
    <scope>NUCLEOTIDE SEQUENCE</scope>
    <source>
        <strain evidence="1">JR1</strain>
    </source>
</reference>
<proteinExistence type="predicted"/>
<dbReference type="AlphaFoldDB" id="A0A941F356"/>
<sequence length="138" mass="16275">MIEKRKVWESKRAILEYYEALSLLVKRYKQFLPSSEYRDVMLKSLQYYTELRCNHLVVDSAFAGPVSENDIVWACEQYESIANKSLLDKLHVVRPYSVYTQYSILEFQRRLYGSIPILVYPTMEEVLNSIKPNLIPAK</sequence>
<gene>
    <name evidence="1" type="ORF">KDU71_07750</name>
</gene>
<evidence type="ECO:0000313" key="2">
    <source>
        <dbReference type="Proteomes" id="UP000679220"/>
    </source>
</evidence>
<reference evidence="1" key="2">
    <citation type="submission" date="2021-04" db="EMBL/GenBank/DDBJ databases">
        <authorList>
            <person name="Zhang T."/>
            <person name="Zhang Y."/>
            <person name="Lu D."/>
            <person name="Zuo D."/>
            <person name="Du Z."/>
        </authorList>
    </citation>
    <scope>NUCLEOTIDE SEQUENCE</scope>
    <source>
        <strain evidence="1">JR1</strain>
    </source>
</reference>
<dbReference type="Proteomes" id="UP000679220">
    <property type="component" value="Unassembled WGS sequence"/>
</dbReference>
<dbReference type="RefSeq" id="WP_212189355.1">
    <property type="nucleotide sequence ID" value="NZ_JAGTAR010000009.1"/>
</dbReference>
<protein>
    <submittedName>
        <fullName evidence="1">Uncharacterized protein</fullName>
    </submittedName>
</protein>
<name>A0A941F356_9BACT</name>
<evidence type="ECO:0000313" key="1">
    <source>
        <dbReference type="EMBL" id="MBR8535449.1"/>
    </source>
</evidence>
<organism evidence="1 2">
    <name type="scientific">Carboxylicivirga sediminis</name>
    <dbReference type="NCBI Taxonomy" id="2006564"/>
    <lineage>
        <taxon>Bacteria</taxon>
        <taxon>Pseudomonadati</taxon>
        <taxon>Bacteroidota</taxon>
        <taxon>Bacteroidia</taxon>
        <taxon>Marinilabiliales</taxon>
        <taxon>Marinilabiliaceae</taxon>
        <taxon>Carboxylicivirga</taxon>
    </lineage>
</organism>
<accession>A0A941F356</accession>
<comment type="caution">
    <text evidence="1">The sequence shown here is derived from an EMBL/GenBank/DDBJ whole genome shotgun (WGS) entry which is preliminary data.</text>
</comment>